<dbReference type="Proteomes" id="UP000050525">
    <property type="component" value="Unassembled WGS sequence"/>
</dbReference>
<dbReference type="AlphaFoldDB" id="A0A151MB41"/>
<organism evidence="1 2">
    <name type="scientific">Alligator mississippiensis</name>
    <name type="common">American alligator</name>
    <dbReference type="NCBI Taxonomy" id="8496"/>
    <lineage>
        <taxon>Eukaryota</taxon>
        <taxon>Metazoa</taxon>
        <taxon>Chordata</taxon>
        <taxon>Craniata</taxon>
        <taxon>Vertebrata</taxon>
        <taxon>Euteleostomi</taxon>
        <taxon>Archelosauria</taxon>
        <taxon>Archosauria</taxon>
        <taxon>Crocodylia</taxon>
        <taxon>Alligatoridae</taxon>
        <taxon>Alligatorinae</taxon>
        <taxon>Alligator</taxon>
    </lineage>
</organism>
<evidence type="ECO:0000313" key="2">
    <source>
        <dbReference type="Proteomes" id="UP000050525"/>
    </source>
</evidence>
<reference evidence="1 2" key="1">
    <citation type="journal article" date="2012" name="Genome Biol.">
        <title>Sequencing three crocodilian genomes to illuminate the evolution of archosaurs and amniotes.</title>
        <authorList>
            <person name="St John J.A."/>
            <person name="Braun E.L."/>
            <person name="Isberg S.R."/>
            <person name="Miles L.G."/>
            <person name="Chong A.Y."/>
            <person name="Gongora J."/>
            <person name="Dalzell P."/>
            <person name="Moran C."/>
            <person name="Bed'hom B."/>
            <person name="Abzhanov A."/>
            <person name="Burgess S.C."/>
            <person name="Cooksey A.M."/>
            <person name="Castoe T.A."/>
            <person name="Crawford N.G."/>
            <person name="Densmore L.D."/>
            <person name="Drew J.C."/>
            <person name="Edwards S.V."/>
            <person name="Faircloth B.C."/>
            <person name="Fujita M.K."/>
            <person name="Greenwold M.J."/>
            <person name="Hoffmann F.G."/>
            <person name="Howard J.M."/>
            <person name="Iguchi T."/>
            <person name="Janes D.E."/>
            <person name="Khan S.Y."/>
            <person name="Kohno S."/>
            <person name="de Koning A.J."/>
            <person name="Lance S.L."/>
            <person name="McCarthy F.M."/>
            <person name="McCormack J.E."/>
            <person name="Merchant M.E."/>
            <person name="Peterson D.G."/>
            <person name="Pollock D.D."/>
            <person name="Pourmand N."/>
            <person name="Raney B.J."/>
            <person name="Roessler K.A."/>
            <person name="Sanford J.R."/>
            <person name="Sawyer R.H."/>
            <person name="Schmidt C.J."/>
            <person name="Triplett E.W."/>
            <person name="Tuberville T.D."/>
            <person name="Venegas-Anaya M."/>
            <person name="Howard J.T."/>
            <person name="Jarvis E.D."/>
            <person name="Guillette L.J.Jr."/>
            <person name="Glenn T.C."/>
            <person name="Green R.E."/>
            <person name="Ray D.A."/>
        </authorList>
    </citation>
    <scope>NUCLEOTIDE SEQUENCE [LARGE SCALE GENOMIC DNA]</scope>
    <source>
        <strain evidence="1">KSC_2009_1</strain>
    </source>
</reference>
<keyword evidence="2" id="KW-1185">Reference proteome</keyword>
<evidence type="ECO:0000313" key="1">
    <source>
        <dbReference type="EMBL" id="KYO21689.1"/>
    </source>
</evidence>
<sequence length="69" mass="8410">MSEEDFFLQKNLKLQLRISTLKQFLHWVSADVWFWHFLLLMHLRDACLLHLGYSSELMDYFWIFSVAAE</sequence>
<comment type="caution">
    <text evidence="1">The sequence shown here is derived from an EMBL/GenBank/DDBJ whole genome shotgun (WGS) entry which is preliminary data.</text>
</comment>
<gene>
    <name evidence="1" type="ORF">Y1Q_0000414</name>
</gene>
<proteinExistence type="predicted"/>
<dbReference type="EMBL" id="AKHW03006283">
    <property type="protein sequence ID" value="KYO21689.1"/>
    <property type="molecule type" value="Genomic_DNA"/>
</dbReference>
<protein>
    <submittedName>
        <fullName evidence="1">Uncharacterized protein</fullName>
    </submittedName>
</protein>
<name>A0A151MB41_ALLMI</name>
<accession>A0A151MB41</accession>